<evidence type="ECO:0000313" key="7">
    <source>
        <dbReference type="EMBL" id="RMV19042.1"/>
    </source>
</evidence>
<feature type="domain" description="GH18" evidence="6">
    <location>
        <begin position="36"/>
        <end position="374"/>
    </location>
</feature>
<feature type="domain" description="Fibronectin type-III" evidence="5">
    <location>
        <begin position="663"/>
        <end position="750"/>
    </location>
</feature>
<gene>
    <name evidence="7" type="ORF">ALP16_05286</name>
</gene>
<dbReference type="PANTHER" id="PTHR46957:SF3">
    <property type="entry name" value="CYTOKINE RECEPTOR"/>
    <property type="match status" value="1"/>
</dbReference>
<feature type="domain" description="Fibronectin type-III" evidence="5">
    <location>
        <begin position="383"/>
        <end position="468"/>
    </location>
</feature>
<dbReference type="GO" id="GO:0005975">
    <property type="term" value="P:carbohydrate metabolic process"/>
    <property type="evidence" value="ECO:0007669"/>
    <property type="project" value="InterPro"/>
</dbReference>
<keyword evidence="2 4" id="KW-0378">Hydrolase</keyword>
<dbReference type="InterPro" id="IPR003610">
    <property type="entry name" value="CBM5/12"/>
</dbReference>
<dbReference type="InterPro" id="IPR036116">
    <property type="entry name" value="FN3_sf"/>
</dbReference>
<evidence type="ECO:0000256" key="2">
    <source>
        <dbReference type="ARBA" id="ARBA00022801"/>
    </source>
</evidence>
<accession>A0A3M6AIW7</accession>
<dbReference type="PROSITE" id="PS51910">
    <property type="entry name" value="GH18_2"/>
    <property type="match status" value="1"/>
</dbReference>
<evidence type="ECO:0000256" key="4">
    <source>
        <dbReference type="RuleBase" id="RU000489"/>
    </source>
</evidence>
<name>A0A3M6AIW7_PSESS</name>
<dbReference type="AlphaFoldDB" id="A0A3M6AIW7"/>
<dbReference type="Proteomes" id="UP000272703">
    <property type="component" value="Unassembled WGS sequence"/>
</dbReference>
<dbReference type="GO" id="GO:0005576">
    <property type="term" value="C:extracellular region"/>
    <property type="evidence" value="ECO:0007669"/>
    <property type="project" value="InterPro"/>
</dbReference>
<dbReference type="SMART" id="SM00060">
    <property type="entry name" value="FN3"/>
    <property type="match status" value="4"/>
</dbReference>
<dbReference type="SUPFAM" id="SSF51055">
    <property type="entry name" value="Carbohydrate binding domain"/>
    <property type="match status" value="1"/>
</dbReference>
<dbReference type="Gene3D" id="3.20.20.80">
    <property type="entry name" value="Glycosidases"/>
    <property type="match status" value="1"/>
</dbReference>
<comment type="similarity">
    <text evidence="1">Belongs to the glycosyl hydrolase 18 family. Chitinase class II subfamily.</text>
</comment>
<dbReference type="GO" id="GO:0004553">
    <property type="term" value="F:hydrolase activity, hydrolyzing O-glycosyl compounds"/>
    <property type="evidence" value="ECO:0007669"/>
    <property type="project" value="InterPro"/>
</dbReference>
<dbReference type="InterPro" id="IPR003961">
    <property type="entry name" value="FN3_dom"/>
</dbReference>
<dbReference type="Gene3D" id="2.10.10.20">
    <property type="entry name" value="Carbohydrate-binding module superfamily 5/12"/>
    <property type="match status" value="1"/>
</dbReference>
<dbReference type="EMBL" id="RBUN01000220">
    <property type="protein sequence ID" value="RMV19042.1"/>
    <property type="molecule type" value="Genomic_DNA"/>
</dbReference>
<proteinExistence type="inferred from homology"/>
<dbReference type="Pfam" id="PF00041">
    <property type="entry name" value="fn3"/>
    <property type="match status" value="1"/>
</dbReference>
<dbReference type="FunFam" id="3.20.20.80:FF:000133">
    <property type="entry name" value="Chitinase C1"/>
    <property type="match status" value="1"/>
</dbReference>
<evidence type="ECO:0000256" key="3">
    <source>
        <dbReference type="ARBA" id="ARBA00023295"/>
    </source>
</evidence>
<evidence type="ECO:0000259" key="6">
    <source>
        <dbReference type="PROSITE" id="PS51910"/>
    </source>
</evidence>
<dbReference type="Pfam" id="PF02839">
    <property type="entry name" value="CBM_5_12"/>
    <property type="match status" value="1"/>
</dbReference>
<dbReference type="SUPFAM" id="SSF49265">
    <property type="entry name" value="Fibronectin type III"/>
    <property type="match status" value="3"/>
</dbReference>
<organism evidence="7 8">
    <name type="scientific">Pseudomonas savastanoi</name>
    <name type="common">Pseudomonas syringae pv. savastanoi</name>
    <dbReference type="NCBI Taxonomy" id="29438"/>
    <lineage>
        <taxon>Bacteria</taxon>
        <taxon>Pseudomonadati</taxon>
        <taxon>Pseudomonadota</taxon>
        <taxon>Gammaproteobacteria</taxon>
        <taxon>Pseudomonadales</taxon>
        <taxon>Pseudomonadaceae</taxon>
        <taxon>Pseudomonas</taxon>
    </lineage>
</organism>
<dbReference type="PROSITE" id="PS50853">
    <property type="entry name" value="FN3"/>
    <property type="match status" value="3"/>
</dbReference>
<dbReference type="InterPro" id="IPR050713">
    <property type="entry name" value="RTP_Phos/Ushers"/>
</dbReference>
<reference evidence="7 8" key="1">
    <citation type="submission" date="2018-08" db="EMBL/GenBank/DDBJ databases">
        <title>Recombination of ecologically and evolutionarily significant loci maintains genetic cohesion in the Pseudomonas syringae species complex.</title>
        <authorList>
            <person name="Dillon M."/>
            <person name="Thakur S."/>
            <person name="Almeida R.N.D."/>
            <person name="Weir B.S."/>
            <person name="Guttman D.S."/>
        </authorList>
    </citation>
    <scope>NUCLEOTIDE SEQUENCE [LARGE SCALE GENOMIC DNA]</scope>
    <source>
        <strain evidence="7 8">ICMP 11897</strain>
    </source>
</reference>
<protein>
    <submittedName>
        <fullName evidence="7">Glycosyl hydrolase protein</fullName>
    </submittedName>
</protein>
<dbReference type="GO" id="GO:0016020">
    <property type="term" value="C:membrane"/>
    <property type="evidence" value="ECO:0007669"/>
    <property type="project" value="UniProtKB-SubCell"/>
</dbReference>
<dbReference type="GO" id="GO:0030246">
    <property type="term" value="F:carbohydrate binding"/>
    <property type="evidence" value="ECO:0007669"/>
    <property type="project" value="InterPro"/>
</dbReference>
<dbReference type="Pfam" id="PF00704">
    <property type="entry name" value="Glyco_hydro_18"/>
    <property type="match status" value="1"/>
</dbReference>
<dbReference type="PANTHER" id="PTHR46957">
    <property type="entry name" value="CYTOKINE RECEPTOR"/>
    <property type="match status" value="1"/>
</dbReference>
<feature type="domain" description="Fibronectin type-III" evidence="5">
    <location>
        <begin position="474"/>
        <end position="563"/>
    </location>
</feature>
<dbReference type="PROSITE" id="PS01095">
    <property type="entry name" value="GH18_1"/>
    <property type="match status" value="1"/>
</dbReference>
<dbReference type="InterPro" id="IPR001223">
    <property type="entry name" value="Glyco_hydro18_cat"/>
</dbReference>
<dbReference type="InterPro" id="IPR017853">
    <property type="entry name" value="GH"/>
</dbReference>
<keyword evidence="3 4" id="KW-0326">Glycosidase</keyword>
<evidence type="ECO:0000256" key="1">
    <source>
        <dbReference type="ARBA" id="ARBA00009121"/>
    </source>
</evidence>
<dbReference type="InterPro" id="IPR036573">
    <property type="entry name" value="CBM_sf_5/12"/>
</dbReference>
<evidence type="ECO:0000313" key="8">
    <source>
        <dbReference type="Proteomes" id="UP000272703"/>
    </source>
</evidence>
<evidence type="ECO:0000259" key="5">
    <source>
        <dbReference type="PROSITE" id="PS50853"/>
    </source>
</evidence>
<dbReference type="InterPro" id="IPR013783">
    <property type="entry name" value="Ig-like_fold"/>
</dbReference>
<dbReference type="SUPFAM" id="SSF51445">
    <property type="entry name" value="(Trans)glycosidases"/>
    <property type="match status" value="1"/>
</dbReference>
<dbReference type="Gene3D" id="2.60.40.10">
    <property type="entry name" value="Immunoglobulins"/>
    <property type="match status" value="4"/>
</dbReference>
<dbReference type="CDD" id="cd12214">
    <property type="entry name" value="ChiA1_BD"/>
    <property type="match status" value="1"/>
</dbReference>
<sequence length="824" mass="90299">MQRKETRTMLNPKIIDQYKNKTTDAASAMPDIRGKNILMGFWHNWPSEPDQGYQQGIFKEMALTDIPEAYNVVAVAFMKGAGIPTFKPYNLSDDAFRAQVAALNAQGRAVLISLGGADAHIELHAGQEDALAYEIIRLVETYGFDGLDIDLEQAAITFADNQTVLPAALRMVREYYETEGKHFIISMAPEFPYLRVSKKLPLLKEITTYFPFLKDVVTFLESLRSGGAYLAYINALEDIYDFIAPQYYNQGGDGLWVDEANNGSGLWVTQNNDAHKKDFLYYLTDSLIHGTRGFTTIPADRLAIGLPTNNDAAATGYVVNPQDAIDALDDLRKAGNPIRGLMTWSVNWDAGKNKSGEEYNWEFVNRYGYLTGGETPVPEKPSVPADLRSTEKTATSVKLNWSLSEGPQPVLQYELRRNGADSFLVDNPVYNNTGLQPGTAYSYQVRAIDVIGNTSEFSAALTVRTQSEGGGDAKPTTPVLSLADVTQSSVSLTWTPSTSDSQIVRYQIGRNGWPFQTIASVTTAYTDSDVTADTQYEYYVVAQDTELQWSEVSNVLKVKTAGETPAPGNPSLPLDFKSTEQTTTSVTLDWSKAKVAHVQYDLFRDNVFLQRVGSAPFTDTSVLHSRLYGYQIQAIDSVGNSSERSETLLVTTKSEPSDDRPTPPGNLRQTAATMTSVSLEWDASFSALGVASYRLITFGGETVSLDATTLKYTVEGLTAAKTYQCLAGALDTEKNLSGPSNVVQASTSAAIPEWKTAQSYLKGDKVTYGGDTYICLNPHTSQIDWKPGSAPTLWALWVEQAGGSRFAEKMAVILVASGTCCHSR</sequence>
<comment type="caution">
    <text evidence="7">The sequence shown here is derived from an EMBL/GenBank/DDBJ whole genome shotgun (WGS) entry which is preliminary data.</text>
</comment>
<dbReference type="SMART" id="SM00495">
    <property type="entry name" value="ChtBD3"/>
    <property type="match status" value="1"/>
</dbReference>
<dbReference type="InterPro" id="IPR001579">
    <property type="entry name" value="Glyco_hydro_18_chit_AS"/>
</dbReference>
<dbReference type="CDD" id="cd00063">
    <property type="entry name" value="FN3"/>
    <property type="match status" value="3"/>
</dbReference>
<dbReference type="CDD" id="cd02871">
    <property type="entry name" value="GH18_chitinase_D-like"/>
    <property type="match status" value="1"/>
</dbReference>